<name>A0A4U0XJS3_9PEZI</name>
<dbReference type="PANTHER" id="PTHR45033:SF1">
    <property type="entry name" value="OXIDOREDUCTASE (EUROFUNG)"/>
    <property type="match status" value="1"/>
</dbReference>
<dbReference type="Gene3D" id="3.90.180.10">
    <property type="entry name" value="Medium-chain alcohol dehydrogenases, catalytic domain"/>
    <property type="match status" value="1"/>
</dbReference>
<reference evidence="2 3" key="1">
    <citation type="submission" date="2017-03" db="EMBL/GenBank/DDBJ databases">
        <title>Genomes of endolithic fungi from Antarctica.</title>
        <authorList>
            <person name="Coleine C."/>
            <person name="Masonjones S."/>
            <person name="Stajich J.E."/>
        </authorList>
    </citation>
    <scope>NUCLEOTIDE SEQUENCE [LARGE SCALE GENOMIC DNA]</scope>
    <source>
        <strain evidence="2 3">CCFEE 5187</strain>
    </source>
</reference>
<accession>A0A4U0XJS3</accession>
<gene>
    <name evidence="2" type="ORF">B0A49_02322</name>
</gene>
<dbReference type="Gene3D" id="3.40.50.720">
    <property type="entry name" value="NAD(P)-binding Rossmann-like Domain"/>
    <property type="match status" value="1"/>
</dbReference>
<protein>
    <recommendedName>
        <fullName evidence="1">Enoyl reductase (ER) domain-containing protein</fullName>
    </recommendedName>
</protein>
<dbReference type="InterPro" id="IPR020843">
    <property type="entry name" value="ER"/>
</dbReference>
<feature type="domain" description="Enoyl reductase (ER)" evidence="1">
    <location>
        <begin position="2"/>
        <end position="301"/>
    </location>
</feature>
<evidence type="ECO:0000313" key="3">
    <source>
        <dbReference type="Proteomes" id="UP000308768"/>
    </source>
</evidence>
<dbReference type="SUPFAM" id="SSF51735">
    <property type="entry name" value="NAD(P)-binding Rossmann-fold domains"/>
    <property type="match status" value="1"/>
</dbReference>
<dbReference type="InterPro" id="IPR036291">
    <property type="entry name" value="NAD(P)-bd_dom_sf"/>
</dbReference>
<dbReference type="Pfam" id="PF00107">
    <property type="entry name" value="ADH_zinc_N"/>
    <property type="match status" value="1"/>
</dbReference>
<dbReference type="STRING" id="331657.A0A4U0XJS3"/>
<evidence type="ECO:0000259" key="1">
    <source>
        <dbReference type="SMART" id="SM00829"/>
    </source>
</evidence>
<dbReference type="InterPro" id="IPR052711">
    <property type="entry name" value="Zinc_ADH-like"/>
</dbReference>
<proteinExistence type="predicted"/>
<dbReference type="EMBL" id="NAJN01000280">
    <property type="protein sequence ID" value="TKA75633.1"/>
    <property type="molecule type" value="Genomic_DNA"/>
</dbReference>
<evidence type="ECO:0000313" key="2">
    <source>
        <dbReference type="EMBL" id="TKA75633.1"/>
    </source>
</evidence>
<dbReference type="SMART" id="SM00829">
    <property type="entry name" value="PKS_ER"/>
    <property type="match status" value="1"/>
</dbReference>
<dbReference type="AlphaFoldDB" id="A0A4U0XJS3"/>
<dbReference type="InterPro" id="IPR013149">
    <property type="entry name" value="ADH-like_C"/>
</dbReference>
<dbReference type="Proteomes" id="UP000308768">
    <property type="component" value="Unassembled WGS sequence"/>
</dbReference>
<sequence>MGLYNHHASVNKSPHVVPCSDMCGTVVRLGSSVQSSWQVGDRVLSTFNQTHLTGQITAKEMVSGLGLPLPGVLTQYRVFPAYGLVKAPVYLTDEEACTLPIAAVTAWMSVNGMRPLGQNGGEGETVLVQGTGGVSICGLQIAKASGSNVIITSSSETKLERARALGVDHAINYRTQSEWQDEVMKVTSDHGADIIFETGGALTLKRSFDCVAFGGLINCIGYLSGKEDAPGDRTNVNVLALRRNVTLKGILNGPKDRFEEMLAFYEKHGIHPVVDKVFAFEESKEALQYLYKGGHFGKVVIKVADQ</sequence>
<dbReference type="InterPro" id="IPR011032">
    <property type="entry name" value="GroES-like_sf"/>
</dbReference>
<dbReference type="SUPFAM" id="SSF50129">
    <property type="entry name" value="GroES-like"/>
    <property type="match status" value="1"/>
</dbReference>
<dbReference type="GO" id="GO:0016491">
    <property type="term" value="F:oxidoreductase activity"/>
    <property type="evidence" value="ECO:0007669"/>
    <property type="project" value="InterPro"/>
</dbReference>
<dbReference type="InterPro" id="IPR013154">
    <property type="entry name" value="ADH-like_N"/>
</dbReference>
<dbReference type="CDD" id="cd08276">
    <property type="entry name" value="MDR7"/>
    <property type="match status" value="1"/>
</dbReference>
<comment type="caution">
    <text evidence="2">The sequence shown here is derived from an EMBL/GenBank/DDBJ whole genome shotgun (WGS) entry which is preliminary data.</text>
</comment>
<dbReference type="Pfam" id="PF08240">
    <property type="entry name" value="ADH_N"/>
    <property type="match status" value="1"/>
</dbReference>
<dbReference type="OrthoDB" id="3509362at2759"/>
<keyword evidence="3" id="KW-1185">Reference proteome</keyword>
<organism evidence="2 3">
    <name type="scientific">Cryomyces minteri</name>
    <dbReference type="NCBI Taxonomy" id="331657"/>
    <lineage>
        <taxon>Eukaryota</taxon>
        <taxon>Fungi</taxon>
        <taxon>Dikarya</taxon>
        <taxon>Ascomycota</taxon>
        <taxon>Pezizomycotina</taxon>
        <taxon>Dothideomycetes</taxon>
        <taxon>Dothideomycetes incertae sedis</taxon>
        <taxon>Cryomyces</taxon>
    </lineage>
</organism>
<dbReference type="PANTHER" id="PTHR45033">
    <property type="match status" value="1"/>
</dbReference>